<dbReference type="Proteomes" id="UP000002730">
    <property type="component" value="Chromosome"/>
</dbReference>
<dbReference type="eggNOG" id="ENOG5032YAX">
    <property type="taxonomic scope" value="Bacteria"/>
</dbReference>
<keyword evidence="2" id="KW-1185">Reference proteome</keyword>
<dbReference type="RefSeq" id="WP_010074000.1">
    <property type="nucleotide sequence ID" value="NC_014393.1"/>
</dbReference>
<reference evidence="1 2" key="1">
    <citation type="submission" date="2010-08" db="EMBL/GenBank/DDBJ databases">
        <title>Complete sequence of Clostridium cellulovorans 743B.</title>
        <authorList>
            <consortium name="US DOE Joint Genome Institute"/>
            <person name="Lucas S."/>
            <person name="Copeland A."/>
            <person name="Lapidus A."/>
            <person name="Cheng J.-F."/>
            <person name="Bruce D."/>
            <person name="Goodwin L."/>
            <person name="Pitluck S."/>
            <person name="Chertkov O."/>
            <person name="Detter J.C."/>
            <person name="Han C."/>
            <person name="Tapia R."/>
            <person name="Land M."/>
            <person name="Hauser L."/>
            <person name="Chang Y.-J."/>
            <person name="Jeffries C."/>
            <person name="Kyrpides N."/>
            <person name="Ivanova N."/>
            <person name="Mikhailova N."/>
            <person name="Hemme C.L."/>
            <person name="Woyke T."/>
        </authorList>
    </citation>
    <scope>NUCLEOTIDE SEQUENCE [LARGE SCALE GENOMIC DNA]</scope>
    <source>
        <strain evidence="2">ATCC 35296 / DSM 3052 / OCM 3 / 743B</strain>
    </source>
</reference>
<evidence type="ECO:0000313" key="2">
    <source>
        <dbReference type="Proteomes" id="UP000002730"/>
    </source>
</evidence>
<dbReference type="EMBL" id="CP002160">
    <property type="protein sequence ID" value="ADL53655.1"/>
    <property type="molecule type" value="Genomic_DNA"/>
</dbReference>
<name>D9SLL8_CLOC7</name>
<organism evidence="1 2">
    <name type="scientific">Clostridium cellulovorans (strain ATCC 35296 / DSM 3052 / OCM 3 / 743B)</name>
    <dbReference type="NCBI Taxonomy" id="573061"/>
    <lineage>
        <taxon>Bacteria</taxon>
        <taxon>Bacillati</taxon>
        <taxon>Bacillota</taxon>
        <taxon>Clostridia</taxon>
        <taxon>Eubacteriales</taxon>
        <taxon>Clostridiaceae</taxon>
        <taxon>Clostridium</taxon>
    </lineage>
</organism>
<dbReference type="AlphaFoldDB" id="D9SLL8"/>
<protein>
    <submittedName>
        <fullName evidence="1">Uncharacterized protein</fullName>
    </submittedName>
</protein>
<dbReference type="OrthoDB" id="1666833at2"/>
<dbReference type="KEGG" id="ccb:Clocel_3992"/>
<sequence length="76" mass="8758">MQGSNTEDPYTGLANAIILQAVKDYRDALKKLSRGRANKDAEIKKQEILNFFRSDWFGVLTEIDPEMLIRKLDEEV</sequence>
<dbReference type="STRING" id="573061.Clocel_3992"/>
<gene>
    <name evidence="1" type="ordered locus">Clocel_3992</name>
</gene>
<accession>D9SLL8</accession>
<proteinExistence type="predicted"/>
<dbReference type="HOGENOM" id="CLU_180670_0_0_9"/>
<evidence type="ECO:0000313" key="1">
    <source>
        <dbReference type="EMBL" id="ADL53655.1"/>
    </source>
</evidence>